<dbReference type="EMBL" id="QNRY01000028">
    <property type="protein sequence ID" value="RBP60966.1"/>
    <property type="molecule type" value="Genomic_DNA"/>
</dbReference>
<evidence type="ECO:0000313" key="1">
    <source>
        <dbReference type="EMBL" id="RBP60966.1"/>
    </source>
</evidence>
<dbReference type="RefSeq" id="WP_169050482.1">
    <property type="nucleotide sequence ID" value="NZ_AGJP01000001.1"/>
</dbReference>
<dbReference type="Proteomes" id="UP000253046">
    <property type="component" value="Unassembled WGS sequence"/>
</dbReference>
<accession>A0A366I0U6</accession>
<dbReference type="Gene3D" id="3.10.450.40">
    <property type="match status" value="1"/>
</dbReference>
<dbReference type="AlphaFoldDB" id="A0A366I0U6"/>
<dbReference type="PANTHER" id="PTHR33415">
    <property type="entry name" value="PROTEIN EMBRYO DEFECTIVE 514"/>
    <property type="match status" value="1"/>
</dbReference>
<sequence>MAKPIVFGSYHFKTKASATEEARRRINVYEAGERLKLDDEHFFNLLFTLHPQYLEKKGVGIDHIKVERDFHNHRCLYIHRIDNTTTDCSWVQCIRPASQKTIVSMAFRRAVKETVMAYKREKLNVEQVCPVFGIRLTYENSHVSYLSPSFEKLLNDFLYACSLDIDGISLNNPKPEDADQRGLISNPILLKEWRDYHQRNVTLELISAEANLRKLKNND</sequence>
<gene>
    <name evidence="1" type="ORF">DES54_12818</name>
</gene>
<dbReference type="GO" id="GO:1901259">
    <property type="term" value="P:chloroplast rRNA processing"/>
    <property type="evidence" value="ECO:0007669"/>
    <property type="project" value="TreeGrafter"/>
</dbReference>
<dbReference type="Pfam" id="PF11523">
    <property type="entry name" value="DUF3223"/>
    <property type="match status" value="1"/>
</dbReference>
<dbReference type="GO" id="GO:0009658">
    <property type="term" value="P:chloroplast organization"/>
    <property type="evidence" value="ECO:0007669"/>
    <property type="project" value="TreeGrafter"/>
</dbReference>
<dbReference type="InterPro" id="IPR044673">
    <property type="entry name" value="DCL-like"/>
</dbReference>
<keyword evidence="2" id="KW-1185">Reference proteome</keyword>
<name>A0A366I0U6_9GAMM</name>
<reference evidence="1 2" key="1">
    <citation type="submission" date="2018-06" db="EMBL/GenBank/DDBJ databases">
        <title>Genomic Encyclopedia of Type Strains, Phase IV (KMG-IV): sequencing the most valuable type-strain genomes for metagenomic binning, comparative biology and taxonomic classification.</title>
        <authorList>
            <person name="Goeker M."/>
        </authorList>
    </citation>
    <scope>NUCLEOTIDE SEQUENCE [LARGE SCALE GENOMIC DNA]</scope>
    <source>
        <strain evidence="1 2">DSM 30166</strain>
    </source>
</reference>
<comment type="caution">
    <text evidence="1">The sequence shown here is derived from an EMBL/GenBank/DDBJ whole genome shotgun (WGS) entry which is preliminary data.</text>
</comment>
<dbReference type="PANTHER" id="PTHR33415:SF4">
    <property type="entry name" value="DCL PROTEIN (DUF3223)"/>
    <property type="match status" value="1"/>
</dbReference>
<evidence type="ECO:0000313" key="2">
    <source>
        <dbReference type="Proteomes" id="UP000253046"/>
    </source>
</evidence>
<organism evidence="1 2">
    <name type="scientific">Brenneria salicis ATCC 15712 = DSM 30166</name>
    <dbReference type="NCBI Taxonomy" id="714314"/>
    <lineage>
        <taxon>Bacteria</taxon>
        <taxon>Pseudomonadati</taxon>
        <taxon>Pseudomonadota</taxon>
        <taxon>Gammaproteobacteria</taxon>
        <taxon>Enterobacterales</taxon>
        <taxon>Pectobacteriaceae</taxon>
        <taxon>Brenneria</taxon>
    </lineage>
</organism>
<protein>
    <submittedName>
        <fullName evidence="1">Uncharacterized protein DUF3223</fullName>
    </submittedName>
</protein>
<proteinExistence type="predicted"/>